<dbReference type="InterPro" id="IPR000620">
    <property type="entry name" value="EamA_dom"/>
</dbReference>
<gene>
    <name evidence="4" type="ORF">OAN307_c47420</name>
</gene>
<evidence type="ECO:0000256" key="1">
    <source>
        <dbReference type="SAM" id="Phobius"/>
    </source>
</evidence>
<name>M9REA1_9RHOB</name>
<dbReference type="SUPFAM" id="SSF103481">
    <property type="entry name" value="Multidrug resistance efflux transporter EmrE"/>
    <property type="match status" value="2"/>
</dbReference>
<feature type="transmembrane region" description="Helical" evidence="1">
    <location>
        <begin position="173"/>
        <end position="194"/>
    </location>
</feature>
<accession>M9REA1</accession>
<evidence type="ECO:0000313" key="4">
    <source>
        <dbReference type="EMBL" id="AGI70088.1"/>
    </source>
</evidence>
<feature type="domain" description="EamA" evidence="3">
    <location>
        <begin position="145"/>
        <end position="277"/>
    </location>
</feature>
<evidence type="ECO:0000313" key="5">
    <source>
        <dbReference type="Proteomes" id="UP000005307"/>
    </source>
</evidence>
<feature type="signal peptide" evidence="2">
    <location>
        <begin position="1"/>
        <end position="23"/>
    </location>
</feature>
<dbReference type="GO" id="GO:0016020">
    <property type="term" value="C:membrane"/>
    <property type="evidence" value="ECO:0007669"/>
    <property type="project" value="InterPro"/>
</dbReference>
<keyword evidence="1" id="KW-0472">Membrane</keyword>
<dbReference type="KEGG" id="oat:OAN307_c47420"/>
<feature type="transmembrane region" description="Helical" evidence="1">
    <location>
        <begin position="144"/>
        <end position="161"/>
    </location>
</feature>
<dbReference type="AlphaFoldDB" id="M9REA1"/>
<feature type="transmembrane region" description="Helical" evidence="1">
    <location>
        <begin position="206"/>
        <end position="227"/>
    </location>
</feature>
<dbReference type="HOGENOM" id="CLU_060016_3_0_5"/>
<feature type="transmembrane region" description="Helical" evidence="1">
    <location>
        <begin position="233"/>
        <end position="254"/>
    </location>
</feature>
<feature type="transmembrane region" description="Helical" evidence="1">
    <location>
        <begin position="95"/>
        <end position="123"/>
    </location>
</feature>
<feature type="transmembrane region" description="Helical" evidence="1">
    <location>
        <begin position="261"/>
        <end position="280"/>
    </location>
</feature>
<dbReference type="RefSeq" id="WP_015501973.1">
    <property type="nucleotide sequence ID" value="NC_020911.1"/>
</dbReference>
<sequence>MPTIVIVTTLCAALLHACWNALAKGAADKHLSMAGVIIGHLPFAVIGLMFVPTPDLACWPYLLGSLAFHFGYQVFLLNSYRIGDLTQVYPVARGIAPLIVAMVSVSFLNVVLGWQEVAAIVLIGTGLLSLGLVRGHGGARNPKAAMLAAITGCFIAGYSLVDGLGARVAGTAVGFYGWSATGNALVFAVFMRVSKPGTLGRLWSEGRFVLIVGGAASYCAYTLVVWGFMQAPIALVTALRETSIIFALFIGVFFMKERLDLFKVGSTFLTLVGAILLRFAR</sequence>
<organism evidence="4 5">
    <name type="scientific">Octadecabacter antarcticus 307</name>
    <dbReference type="NCBI Taxonomy" id="391626"/>
    <lineage>
        <taxon>Bacteria</taxon>
        <taxon>Pseudomonadati</taxon>
        <taxon>Pseudomonadota</taxon>
        <taxon>Alphaproteobacteria</taxon>
        <taxon>Rhodobacterales</taxon>
        <taxon>Roseobacteraceae</taxon>
        <taxon>Octadecabacter</taxon>
    </lineage>
</organism>
<feature type="transmembrane region" description="Helical" evidence="1">
    <location>
        <begin position="58"/>
        <end position="75"/>
    </location>
</feature>
<keyword evidence="1" id="KW-0812">Transmembrane</keyword>
<dbReference type="EMBL" id="CP003740">
    <property type="protein sequence ID" value="AGI70088.1"/>
    <property type="molecule type" value="Genomic_DNA"/>
</dbReference>
<reference evidence="4 5" key="1">
    <citation type="journal article" date="2013" name="PLoS ONE">
        <title>Poles Apart: Arctic and Antarctic Octadecabacter strains Share High Genome Plasticity and a New Type of Xanthorhodopsin.</title>
        <authorList>
            <person name="Vollmers J."/>
            <person name="Voget S."/>
            <person name="Dietrich S."/>
            <person name="Gollnow K."/>
            <person name="Smits M."/>
            <person name="Meyer K."/>
            <person name="Brinkhoff T."/>
            <person name="Simon M."/>
            <person name="Daniel R."/>
        </authorList>
    </citation>
    <scope>NUCLEOTIDE SEQUENCE [LARGE SCALE GENOMIC DNA]</scope>
    <source>
        <strain evidence="4 5">307</strain>
    </source>
</reference>
<evidence type="ECO:0000259" key="3">
    <source>
        <dbReference type="Pfam" id="PF00892"/>
    </source>
</evidence>
<keyword evidence="5" id="KW-1185">Reference proteome</keyword>
<dbReference type="Pfam" id="PF00892">
    <property type="entry name" value="EamA"/>
    <property type="match status" value="1"/>
</dbReference>
<dbReference type="InterPro" id="IPR037185">
    <property type="entry name" value="EmrE-like"/>
</dbReference>
<protein>
    <submittedName>
        <fullName evidence="4">Putative integral membrane protein DUF6</fullName>
    </submittedName>
</protein>
<dbReference type="Gene3D" id="1.10.3730.20">
    <property type="match status" value="2"/>
</dbReference>
<keyword evidence="2" id="KW-0732">Signal</keyword>
<dbReference type="OrthoDB" id="9783707at2"/>
<dbReference type="eggNOG" id="COG0697">
    <property type="taxonomic scope" value="Bacteria"/>
</dbReference>
<feature type="transmembrane region" description="Helical" evidence="1">
    <location>
        <begin position="33"/>
        <end position="51"/>
    </location>
</feature>
<keyword evidence="1" id="KW-1133">Transmembrane helix</keyword>
<proteinExistence type="predicted"/>
<evidence type="ECO:0000256" key="2">
    <source>
        <dbReference type="SAM" id="SignalP"/>
    </source>
</evidence>
<feature type="chain" id="PRO_5004102265" evidence="2">
    <location>
        <begin position="24"/>
        <end position="281"/>
    </location>
</feature>
<dbReference type="Proteomes" id="UP000005307">
    <property type="component" value="Chromosome"/>
</dbReference>